<sequence>MRHLWVVVVLLCGCEQPAFPEKFLFGAATAGFQVDPGCPTLSEAECVDTRSDWYQWVTSKTELDDLKDIITFEPLANGPGYWELYEQDLDRAKNELGLNAVRVSLEWSRIFPTPTDGLEGDALAAVANQQALAGYHAQFAAMKARGLTPMVTLNHYTLPVWIHDGVACHKDIKNCVNRGWLDRERTVREIAKYAGFAAKEFSGEVELWATENEPFALVLPGYLLPSKDRVNPPGVQFRFEEAKIVIGSLIEAHARMYDAVKANDPTSSVGLVYATAPVKPADPNNRLDVKAAENTFYLFNTVFLDAVTKGLLDANLDGKPDQEAPVKSLANRMDWLGMNFYTRITVSGSAQANLPTLSPLTTFDPLTIVPWEDYSKGIYDMQMHLHGRYGKPIYVTETGTDAAPDEERVASWLVRHLEWTKRAMKDGADIRGFFYWSLMDNYEWNQGMHMRFGLYALEADKTRRARSAVKLYNDIIKKRDLSSELVKQYPPE</sequence>
<dbReference type="Proteomes" id="UP000249061">
    <property type="component" value="Unassembled WGS sequence"/>
</dbReference>
<reference evidence="5 6" key="1">
    <citation type="submission" date="2017-08" db="EMBL/GenBank/DDBJ databases">
        <title>Infants hospitalized years apart are colonized by the same room-sourced microbial strains.</title>
        <authorList>
            <person name="Brooks B."/>
            <person name="Olm M.R."/>
            <person name="Firek B.A."/>
            <person name="Baker R."/>
            <person name="Thomas B.C."/>
            <person name="Morowitz M.J."/>
            <person name="Banfield J.F."/>
        </authorList>
    </citation>
    <scope>NUCLEOTIDE SEQUENCE [LARGE SCALE GENOMIC DNA]</scope>
    <source>
        <strain evidence="5">S2_003_000_R2_14</strain>
    </source>
</reference>
<dbReference type="PANTHER" id="PTHR10353">
    <property type="entry name" value="GLYCOSYL HYDROLASE"/>
    <property type="match status" value="1"/>
</dbReference>
<proteinExistence type="inferred from homology"/>
<evidence type="ECO:0008006" key="7">
    <source>
        <dbReference type="Google" id="ProtNLM"/>
    </source>
</evidence>
<keyword evidence="3" id="KW-0326">Glycosidase</keyword>
<dbReference type="GO" id="GO:0008422">
    <property type="term" value="F:beta-glucosidase activity"/>
    <property type="evidence" value="ECO:0007669"/>
    <property type="project" value="TreeGrafter"/>
</dbReference>
<organism evidence="5 6">
    <name type="scientific">Archangium gephyra</name>
    <dbReference type="NCBI Taxonomy" id="48"/>
    <lineage>
        <taxon>Bacteria</taxon>
        <taxon>Pseudomonadati</taxon>
        <taxon>Myxococcota</taxon>
        <taxon>Myxococcia</taxon>
        <taxon>Myxococcales</taxon>
        <taxon>Cystobacterineae</taxon>
        <taxon>Archangiaceae</taxon>
        <taxon>Archangium</taxon>
    </lineage>
</organism>
<dbReference type="Pfam" id="PF00232">
    <property type="entry name" value="Glyco_hydro_1"/>
    <property type="match status" value="1"/>
</dbReference>
<dbReference type="PANTHER" id="PTHR10353:SF209">
    <property type="entry name" value="GALACTOLIPID GALACTOSYLTRANSFERASE SFR2, CHLOROPLASTIC"/>
    <property type="match status" value="1"/>
</dbReference>
<dbReference type="InterPro" id="IPR001360">
    <property type="entry name" value="Glyco_hydro_1"/>
</dbReference>
<accession>A0A2W5TMV0</accession>
<dbReference type="AlphaFoldDB" id="A0A2W5TMV0"/>
<evidence type="ECO:0000313" key="6">
    <source>
        <dbReference type="Proteomes" id="UP000249061"/>
    </source>
</evidence>
<dbReference type="InterPro" id="IPR017853">
    <property type="entry name" value="GH"/>
</dbReference>
<evidence type="ECO:0000256" key="1">
    <source>
        <dbReference type="ARBA" id="ARBA00010838"/>
    </source>
</evidence>
<dbReference type="PRINTS" id="PR00131">
    <property type="entry name" value="GLHYDRLASE1"/>
</dbReference>
<evidence type="ECO:0000256" key="3">
    <source>
        <dbReference type="ARBA" id="ARBA00023295"/>
    </source>
</evidence>
<dbReference type="EMBL" id="QFQP01000004">
    <property type="protein sequence ID" value="PZR15992.1"/>
    <property type="molecule type" value="Genomic_DNA"/>
</dbReference>
<keyword evidence="2" id="KW-0378">Hydrolase</keyword>
<dbReference type="Gene3D" id="3.20.20.80">
    <property type="entry name" value="Glycosidases"/>
    <property type="match status" value="1"/>
</dbReference>
<comment type="caution">
    <text evidence="5">The sequence shown here is derived from an EMBL/GenBank/DDBJ whole genome shotgun (WGS) entry which is preliminary data.</text>
</comment>
<dbReference type="GO" id="GO:0005975">
    <property type="term" value="P:carbohydrate metabolic process"/>
    <property type="evidence" value="ECO:0007669"/>
    <property type="project" value="InterPro"/>
</dbReference>
<gene>
    <name evidence="5" type="ORF">DI536_06730</name>
</gene>
<evidence type="ECO:0000256" key="2">
    <source>
        <dbReference type="ARBA" id="ARBA00022801"/>
    </source>
</evidence>
<evidence type="ECO:0000313" key="5">
    <source>
        <dbReference type="EMBL" id="PZR15992.1"/>
    </source>
</evidence>
<evidence type="ECO:0000256" key="4">
    <source>
        <dbReference type="RuleBase" id="RU003690"/>
    </source>
</evidence>
<dbReference type="SUPFAM" id="SSF51445">
    <property type="entry name" value="(Trans)glycosidases"/>
    <property type="match status" value="1"/>
</dbReference>
<protein>
    <recommendedName>
        <fullName evidence="7">Beta-glucosidase</fullName>
    </recommendedName>
</protein>
<comment type="similarity">
    <text evidence="1 4">Belongs to the glycosyl hydrolase 1 family.</text>
</comment>
<name>A0A2W5TMV0_9BACT</name>